<accession>F8LBR1</accession>
<sequence length="24" mass="2943">MRVFEKIFALKIFLYYAGTNEIFQ</sequence>
<organism evidence="1">
    <name type="scientific">Waddlia chondrophila 2032/99</name>
    <dbReference type="NCBI Taxonomy" id="765953"/>
    <lineage>
        <taxon>Bacteria</taxon>
        <taxon>Pseudomonadati</taxon>
        <taxon>Chlamydiota</taxon>
        <taxon>Chlamydiia</taxon>
        <taxon>Parachlamydiales</taxon>
        <taxon>Waddliaceae</taxon>
        <taxon>Waddlia</taxon>
    </lineage>
</organism>
<dbReference type="AlphaFoldDB" id="F8LBR1"/>
<name>F8LBR1_9BACT</name>
<gene>
    <name evidence="1" type="ORF">WCH_AU05620</name>
</gene>
<dbReference type="EMBL" id="FR872642">
    <property type="protein sequence ID" value="CCB90925.1"/>
    <property type="molecule type" value="Genomic_DNA"/>
</dbReference>
<reference evidence="1" key="1">
    <citation type="submission" date="2011-05" db="EMBL/GenBank/DDBJ databases">
        <title>Unity in variety -- the pan-genome of the Chlamydiae.</title>
        <authorList>
            <person name="Collingro A."/>
            <person name="Tischler P."/>
            <person name="Weinmaier T."/>
            <person name="Penz T."/>
            <person name="Heinz E."/>
            <person name="Brunham R.C."/>
            <person name="Read T.D."/>
            <person name="Bavoil P.M."/>
            <person name="Sachse K."/>
            <person name="Kahane S."/>
            <person name="Friedman M.G."/>
            <person name="Rattei T."/>
            <person name="Myers G.S.A."/>
            <person name="Horn M."/>
        </authorList>
    </citation>
    <scope>NUCLEOTIDE SEQUENCE</scope>
    <source>
        <strain evidence="1">2032/99</strain>
    </source>
</reference>
<protein>
    <submittedName>
        <fullName evidence="1">Uncharacterized protein</fullName>
    </submittedName>
</protein>
<proteinExistence type="predicted"/>
<evidence type="ECO:0000313" key="1">
    <source>
        <dbReference type="EMBL" id="CCB90925.1"/>
    </source>
</evidence>